<accession>A0A4P6JHV9</accession>
<protein>
    <recommendedName>
        <fullName evidence="1">Protein kinase domain-containing protein</fullName>
    </recommendedName>
</protein>
<evidence type="ECO:0000259" key="1">
    <source>
        <dbReference type="PROSITE" id="PS50011"/>
    </source>
</evidence>
<evidence type="ECO:0000313" key="2">
    <source>
        <dbReference type="EMBL" id="QBD74625.1"/>
    </source>
</evidence>
<reference evidence="2 3" key="1">
    <citation type="submission" date="2019-01" db="EMBL/GenBank/DDBJ databases">
        <title>Ktedonosporobacter rubrisoli SCAWS-G2.</title>
        <authorList>
            <person name="Huang Y."/>
            <person name="Yan B."/>
        </authorList>
    </citation>
    <scope>NUCLEOTIDE SEQUENCE [LARGE SCALE GENOMIC DNA]</scope>
    <source>
        <strain evidence="2 3">SCAWS-G2</strain>
    </source>
</reference>
<dbReference type="EMBL" id="CP035758">
    <property type="protein sequence ID" value="QBD74625.1"/>
    <property type="molecule type" value="Genomic_DNA"/>
</dbReference>
<proteinExistence type="predicted"/>
<dbReference type="AlphaFoldDB" id="A0A4P6JHV9"/>
<dbReference type="GO" id="GO:0005524">
    <property type="term" value="F:ATP binding"/>
    <property type="evidence" value="ECO:0007669"/>
    <property type="project" value="InterPro"/>
</dbReference>
<dbReference type="Gene3D" id="1.10.510.10">
    <property type="entry name" value="Transferase(Phosphotransferase) domain 1"/>
    <property type="match status" value="1"/>
</dbReference>
<dbReference type="KEGG" id="kbs:EPA93_00910"/>
<dbReference type="OrthoDB" id="4368010at2"/>
<evidence type="ECO:0000313" key="3">
    <source>
        <dbReference type="Proteomes" id="UP000290365"/>
    </source>
</evidence>
<dbReference type="InterPro" id="IPR011009">
    <property type="entry name" value="Kinase-like_dom_sf"/>
</dbReference>
<dbReference type="SUPFAM" id="SSF56112">
    <property type="entry name" value="Protein kinase-like (PK-like)"/>
    <property type="match status" value="1"/>
</dbReference>
<sequence>MKNAEMKRISALLSRAQRPGEIFGKLAGTQDQKLETARRVYRQIAKVLHPDLYTESADIEKASSAFKKLVRLWLLAQKQIEDGTYGRAANEDSFAPFDLRGQKGLYRANRLLAHGDYCALYISTAQDGPKTRSILKIPSSPRDNDLAANETRILKHLSDSKDYEQFRHFISQPVEALTYQEEASGAVRQINVLAYTSGLYSLKEVREVYPHGIDPKDMAWIWRRLLVALGFAHAHGVIHGAVLPTHILLHPSQHGVVLIDWSYAVLKPAITGERIRAISGGYRDWYPAEVFARERPMPGLDFAMAARCMIELLGGNPQIGSLAEHIPWQLQHYLKGCTLPKAEQRPQAAHLLLTEFDALIERLWGPRQFHTFVMPECQ</sequence>
<dbReference type="GO" id="GO:0004672">
    <property type="term" value="F:protein kinase activity"/>
    <property type="evidence" value="ECO:0007669"/>
    <property type="project" value="InterPro"/>
</dbReference>
<organism evidence="2 3">
    <name type="scientific">Ktedonosporobacter rubrisoli</name>
    <dbReference type="NCBI Taxonomy" id="2509675"/>
    <lineage>
        <taxon>Bacteria</taxon>
        <taxon>Bacillati</taxon>
        <taxon>Chloroflexota</taxon>
        <taxon>Ktedonobacteria</taxon>
        <taxon>Ktedonobacterales</taxon>
        <taxon>Ktedonosporobacteraceae</taxon>
        <taxon>Ktedonosporobacter</taxon>
    </lineage>
</organism>
<keyword evidence="3" id="KW-1185">Reference proteome</keyword>
<name>A0A4P6JHV9_KTERU</name>
<dbReference type="InterPro" id="IPR000719">
    <property type="entry name" value="Prot_kinase_dom"/>
</dbReference>
<dbReference type="Proteomes" id="UP000290365">
    <property type="component" value="Chromosome"/>
</dbReference>
<dbReference type="PROSITE" id="PS50011">
    <property type="entry name" value="PROTEIN_KINASE_DOM"/>
    <property type="match status" value="1"/>
</dbReference>
<gene>
    <name evidence="2" type="ORF">EPA93_00910</name>
</gene>
<dbReference type="RefSeq" id="WP_129885224.1">
    <property type="nucleotide sequence ID" value="NZ_CP035758.1"/>
</dbReference>
<feature type="domain" description="Protein kinase" evidence="1">
    <location>
        <begin position="106"/>
        <end position="378"/>
    </location>
</feature>